<dbReference type="PANTHER" id="PTHR11207">
    <property type="entry name" value="RIBONUCLEASE III"/>
    <property type="match status" value="1"/>
</dbReference>
<dbReference type="EMBL" id="KV441387">
    <property type="protein sequence ID" value="OAF62673.1"/>
    <property type="molecule type" value="Genomic_DNA"/>
</dbReference>
<dbReference type="SUPFAM" id="SSF54768">
    <property type="entry name" value="dsRNA-binding domain-like"/>
    <property type="match status" value="1"/>
</dbReference>
<dbReference type="GO" id="GO:0004525">
    <property type="term" value="F:ribonuclease III activity"/>
    <property type="evidence" value="ECO:0007669"/>
    <property type="project" value="InterPro"/>
</dbReference>
<dbReference type="Proteomes" id="UP000077154">
    <property type="component" value="Unassembled WGS sequence"/>
</dbReference>
<feature type="compositionally biased region" description="Basic and acidic residues" evidence="2">
    <location>
        <begin position="22"/>
        <end position="39"/>
    </location>
</feature>
<dbReference type="VEuPathDB" id="FungiDB:GMDG_03475"/>
<dbReference type="PANTHER" id="PTHR11207:SF0">
    <property type="entry name" value="RIBONUCLEASE 3"/>
    <property type="match status" value="1"/>
</dbReference>
<dbReference type="GO" id="GO:0003723">
    <property type="term" value="F:RNA binding"/>
    <property type="evidence" value="ECO:0007669"/>
    <property type="project" value="UniProtKB-KW"/>
</dbReference>
<dbReference type="CDD" id="cd00593">
    <property type="entry name" value="RIBOc"/>
    <property type="match status" value="1"/>
</dbReference>
<dbReference type="GO" id="GO:0005654">
    <property type="term" value="C:nucleoplasm"/>
    <property type="evidence" value="ECO:0007669"/>
    <property type="project" value="TreeGrafter"/>
</dbReference>
<dbReference type="GO" id="GO:0006364">
    <property type="term" value="P:rRNA processing"/>
    <property type="evidence" value="ECO:0007669"/>
    <property type="project" value="TreeGrafter"/>
</dbReference>
<name>A0A177AN21_9PEZI</name>
<evidence type="ECO:0000256" key="2">
    <source>
        <dbReference type="SAM" id="MobiDB-lite"/>
    </source>
</evidence>
<reference evidence="4" key="1">
    <citation type="submission" date="2016-03" db="EMBL/GenBank/DDBJ databases">
        <title>Updated assembly of Pseudogymnoascus destructans, the fungus causing white-nose syndrome of bats.</title>
        <authorList>
            <person name="Palmer J.M."/>
            <person name="Drees K.P."/>
            <person name="Foster J.T."/>
            <person name="Lindner D.L."/>
        </authorList>
    </citation>
    <scope>NUCLEOTIDE SEQUENCE [LARGE SCALE GENOMIC DNA]</scope>
    <source>
        <strain evidence="4">20631-21</strain>
    </source>
</reference>
<organism evidence="4">
    <name type="scientific">Pseudogymnoascus destructans</name>
    <dbReference type="NCBI Taxonomy" id="655981"/>
    <lineage>
        <taxon>Eukaryota</taxon>
        <taxon>Fungi</taxon>
        <taxon>Dikarya</taxon>
        <taxon>Ascomycota</taxon>
        <taxon>Pezizomycotina</taxon>
        <taxon>Leotiomycetes</taxon>
        <taxon>Thelebolales</taxon>
        <taxon>Thelebolaceae</taxon>
        <taxon>Pseudogymnoascus</taxon>
    </lineage>
</organism>
<dbReference type="eggNOG" id="KOG1817">
    <property type="taxonomic scope" value="Eukaryota"/>
</dbReference>
<protein>
    <recommendedName>
        <fullName evidence="3">RNase III domain-containing protein</fullName>
    </recommendedName>
</protein>
<dbReference type="GO" id="GO:0034475">
    <property type="term" value="P:U4 snRNA 3'-end processing"/>
    <property type="evidence" value="ECO:0007669"/>
    <property type="project" value="TreeGrafter"/>
</dbReference>
<feature type="domain" description="RNase III" evidence="3">
    <location>
        <begin position="152"/>
        <end position="262"/>
    </location>
</feature>
<evidence type="ECO:0000313" key="4">
    <source>
        <dbReference type="EMBL" id="OAF62673.1"/>
    </source>
</evidence>
<gene>
    <name evidence="4" type="ORF">VC83_00765</name>
</gene>
<proteinExistence type="predicted"/>
<dbReference type="PROSITE" id="PS00517">
    <property type="entry name" value="RNASE_3_1"/>
    <property type="match status" value="1"/>
</dbReference>
<keyword evidence="1" id="KW-0694">RNA-binding</keyword>
<dbReference type="SMART" id="SM00535">
    <property type="entry name" value="RIBOc"/>
    <property type="match status" value="1"/>
</dbReference>
<sequence>MAKRSHSDFVEPGSGKTQQGHESSKLARGIQKDGSKKVDASSNEAQAPAVNENADLVANLSFALNAVLKSEEAILSSGTLNRIGLARCKALQLELPKPKKAPSKAKIATQAEDALPKKTSAEVTPPQNIAPWTGASIPSGLPDLPPILSPALEKSAFTHSGALPTNAGPQDSYERLEWVGDAYIYLLTTLLISKTFPALQPGRCAQLRELCLKNETLASYARQYGFEKRYQIPKDFAAKTPQTKILGDVFEAYVAAVIYSDPKNGVEKASNWLKALWADTLSKEILEQDEVNKTLQKTGPPVVATTSAKQELATQIVSRGIKLLYKDADTPGKDPVTGFPLYTVGVYLEGWGEKNKLLGSGTALGKKEAGAKAAEEALKRDLYVYREKKRIFDEMNKAKKEAAEAAKNAL</sequence>
<dbReference type="Gene3D" id="3.30.160.20">
    <property type="match status" value="1"/>
</dbReference>
<dbReference type="Pfam" id="PF00636">
    <property type="entry name" value="Ribonuclease_3"/>
    <property type="match status" value="1"/>
</dbReference>
<dbReference type="SUPFAM" id="SSF69065">
    <property type="entry name" value="RNase III domain-like"/>
    <property type="match status" value="1"/>
</dbReference>
<dbReference type="GO" id="GO:0006369">
    <property type="term" value="P:termination of RNA polymerase II transcription"/>
    <property type="evidence" value="ECO:0007669"/>
    <property type="project" value="TreeGrafter"/>
</dbReference>
<dbReference type="RefSeq" id="XP_024327945.1">
    <property type="nucleotide sequence ID" value="XM_024464452.1"/>
</dbReference>
<dbReference type="InterPro" id="IPR000999">
    <property type="entry name" value="RNase_III_dom"/>
</dbReference>
<evidence type="ECO:0000259" key="3">
    <source>
        <dbReference type="PROSITE" id="PS50142"/>
    </source>
</evidence>
<dbReference type="OrthoDB" id="2392202at2759"/>
<evidence type="ECO:0000256" key="1">
    <source>
        <dbReference type="ARBA" id="ARBA00022884"/>
    </source>
</evidence>
<accession>A0A177AN21</accession>
<feature type="region of interest" description="Disordered" evidence="2">
    <location>
        <begin position="1"/>
        <end position="50"/>
    </location>
</feature>
<dbReference type="InterPro" id="IPR036389">
    <property type="entry name" value="RNase_III_sf"/>
</dbReference>
<dbReference type="Gene3D" id="1.10.1520.10">
    <property type="entry name" value="Ribonuclease III domain"/>
    <property type="match status" value="1"/>
</dbReference>
<dbReference type="GeneID" id="36283858"/>
<dbReference type="AlphaFoldDB" id="A0A177AN21"/>
<dbReference type="PROSITE" id="PS50142">
    <property type="entry name" value="RNASE_3_2"/>
    <property type="match status" value="1"/>
</dbReference>